<sequence>MATAPPKCASGRAQKVPPAPDKTPPPPPTPAPRHRQQRQPAPPDEPTPAPARTEDPPVNPVPVGGEAPSRAPDIFDDDKASAAGAVPGPGIHFASNNDDSGEDFASPPPSTASRPSRSNLSISPFGRSGSAQDVWRFFDPKEPKGAEKRECLFCKQQHAADPHTASAKFTASTSSGVYRKHLYDNHLEAWVEGCDQLKIPIKAKEAIPLVNAYCLHKHQKTAGRKSNPEQEKQ</sequence>
<feature type="region of interest" description="Disordered" evidence="1">
    <location>
        <begin position="1"/>
        <end position="134"/>
    </location>
</feature>
<protein>
    <recommendedName>
        <fullName evidence="4">BED-type domain-containing protein</fullName>
    </recommendedName>
</protein>
<evidence type="ECO:0000313" key="2">
    <source>
        <dbReference type="EMBL" id="KAJ7757758.1"/>
    </source>
</evidence>
<evidence type="ECO:0000256" key="1">
    <source>
        <dbReference type="SAM" id="MobiDB-lite"/>
    </source>
</evidence>
<accession>A0AAD7NEQ7</accession>
<keyword evidence="3" id="KW-1185">Reference proteome</keyword>
<feature type="compositionally biased region" description="Pro residues" evidence="1">
    <location>
        <begin position="40"/>
        <end position="49"/>
    </location>
</feature>
<dbReference type="AlphaFoldDB" id="A0AAD7NEQ7"/>
<dbReference type="EMBL" id="JARJLG010000057">
    <property type="protein sequence ID" value="KAJ7757758.1"/>
    <property type="molecule type" value="Genomic_DNA"/>
</dbReference>
<comment type="caution">
    <text evidence="2">The sequence shown here is derived from an EMBL/GenBank/DDBJ whole genome shotgun (WGS) entry which is preliminary data.</text>
</comment>
<evidence type="ECO:0008006" key="4">
    <source>
        <dbReference type="Google" id="ProtNLM"/>
    </source>
</evidence>
<feature type="compositionally biased region" description="Pro residues" evidence="1">
    <location>
        <begin position="17"/>
        <end position="31"/>
    </location>
</feature>
<name>A0AAD7NEQ7_9AGAR</name>
<proteinExistence type="predicted"/>
<gene>
    <name evidence="2" type="ORF">DFH07DRAFT_772753</name>
</gene>
<dbReference type="Proteomes" id="UP001215280">
    <property type="component" value="Unassembled WGS sequence"/>
</dbReference>
<reference evidence="2" key="1">
    <citation type="submission" date="2023-03" db="EMBL/GenBank/DDBJ databases">
        <title>Massive genome expansion in bonnet fungi (Mycena s.s.) driven by repeated elements and novel gene families across ecological guilds.</title>
        <authorList>
            <consortium name="Lawrence Berkeley National Laboratory"/>
            <person name="Harder C.B."/>
            <person name="Miyauchi S."/>
            <person name="Viragh M."/>
            <person name="Kuo A."/>
            <person name="Thoen E."/>
            <person name="Andreopoulos B."/>
            <person name="Lu D."/>
            <person name="Skrede I."/>
            <person name="Drula E."/>
            <person name="Henrissat B."/>
            <person name="Morin E."/>
            <person name="Kohler A."/>
            <person name="Barry K."/>
            <person name="LaButti K."/>
            <person name="Morin E."/>
            <person name="Salamov A."/>
            <person name="Lipzen A."/>
            <person name="Mereny Z."/>
            <person name="Hegedus B."/>
            <person name="Baldrian P."/>
            <person name="Stursova M."/>
            <person name="Weitz H."/>
            <person name="Taylor A."/>
            <person name="Grigoriev I.V."/>
            <person name="Nagy L.G."/>
            <person name="Martin F."/>
            <person name="Kauserud H."/>
        </authorList>
    </citation>
    <scope>NUCLEOTIDE SEQUENCE</scope>
    <source>
        <strain evidence="2">CBHHK188m</strain>
    </source>
</reference>
<evidence type="ECO:0000313" key="3">
    <source>
        <dbReference type="Proteomes" id="UP001215280"/>
    </source>
</evidence>
<organism evidence="2 3">
    <name type="scientific">Mycena maculata</name>
    <dbReference type="NCBI Taxonomy" id="230809"/>
    <lineage>
        <taxon>Eukaryota</taxon>
        <taxon>Fungi</taxon>
        <taxon>Dikarya</taxon>
        <taxon>Basidiomycota</taxon>
        <taxon>Agaricomycotina</taxon>
        <taxon>Agaricomycetes</taxon>
        <taxon>Agaricomycetidae</taxon>
        <taxon>Agaricales</taxon>
        <taxon>Marasmiineae</taxon>
        <taxon>Mycenaceae</taxon>
        <taxon>Mycena</taxon>
    </lineage>
</organism>